<accession>A0A099I1N8</accession>
<protein>
    <submittedName>
        <fullName evidence="2">Transcriptional regulator</fullName>
    </submittedName>
</protein>
<dbReference type="PIRSF" id="PIRSF031644">
    <property type="entry name" value="UCP031644"/>
    <property type="match status" value="1"/>
</dbReference>
<dbReference type="Gene3D" id="3.20.80.10">
    <property type="entry name" value="Regulatory factor, effector binding domain"/>
    <property type="match status" value="1"/>
</dbReference>
<evidence type="ECO:0000313" key="2">
    <source>
        <dbReference type="EMBL" id="KGJ51466.1"/>
    </source>
</evidence>
<organism evidence="2 3">
    <name type="scientific">Clostridium innocuum</name>
    <dbReference type="NCBI Taxonomy" id="1522"/>
    <lineage>
        <taxon>Bacteria</taxon>
        <taxon>Bacillati</taxon>
        <taxon>Bacillota</taxon>
        <taxon>Clostridia</taxon>
        <taxon>Eubacteriales</taxon>
        <taxon>Clostridiaceae</taxon>
        <taxon>Clostridium</taxon>
    </lineage>
</organism>
<sequence>MEKNIKLDYKKKYKDLYQPKTTGMLIDIAAIPFLMVDGKGNPNEEDGDYSKAMQLLYGITFTIKMSRKGTKALEGYHDYVVPPLEGLWEMKGIKGMDYSRKEDFLWTSMLRLPEYVTEDVFAWACEEFHKKHPEADINRVRMEWYEEGLCAQILHKGSYDEEPASLKKLHAFIEENGCCVDIGSTAASGQLRKHHEIYLGDPRKCKPENLKTVLRIPVRKQ</sequence>
<dbReference type="SUPFAM" id="SSF55136">
    <property type="entry name" value="Probable bacterial effector-binding domain"/>
    <property type="match status" value="1"/>
</dbReference>
<evidence type="ECO:0000313" key="3">
    <source>
        <dbReference type="Proteomes" id="UP000030008"/>
    </source>
</evidence>
<reference evidence="2 3" key="1">
    <citation type="submission" date="2014-08" db="EMBL/GenBank/DDBJ databases">
        <title>Clostridium innocuum, an unnegligible vancomycin-resistant pathogen causing extra-intestinal infections.</title>
        <authorList>
            <person name="Feng Y."/>
            <person name="Chiu C.-H."/>
        </authorList>
    </citation>
    <scope>NUCLEOTIDE SEQUENCE [LARGE SCALE GENOMIC DNA]</scope>
    <source>
        <strain evidence="2 3">AN88</strain>
    </source>
</reference>
<dbReference type="Pfam" id="PF06445">
    <property type="entry name" value="GyrI-like"/>
    <property type="match status" value="1"/>
</dbReference>
<proteinExistence type="predicted"/>
<name>A0A099I1N8_CLOIN</name>
<dbReference type="InterPro" id="IPR008319">
    <property type="entry name" value="GyrI-like_CCH_Lin2189-like"/>
</dbReference>
<dbReference type="InterPro" id="IPR029442">
    <property type="entry name" value="GyrI-like"/>
</dbReference>
<dbReference type="Proteomes" id="UP000030008">
    <property type="component" value="Unassembled WGS sequence"/>
</dbReference>
<dbReference type="InterPro" id="IPR011256">
    <property type="entry name" value="Reg_factor_effector_dom_sf"/>
</dbReference>
<evidence type="ECO:0000259" key="1">
    <source>
        <dbReference type="Pfam" id="PF06445"/>
    </source>
</evidence>
<dbReference type="AlphaFoldDB" id="A0A099I1N8"/>
<dbReference type="EMBL" id="JQIF01000110">
    <property type="protein sequence ID" value="KGJ51466.1"/>
    <property type="molecule type" value="Genomic_DNA"/>
</dbReference>
<feature type="domain" description="GyrI-like small molecule binding" evidence="1">
    <location>
        <begin position="26"/>
        <end position="219"/>
    </location>
</feature>
<comment type="caution">
    <text evidence="2">The sequence shown here is derived from an EMBL/GenBank/DDBJ whole genome shotgun (WGS) entry which is preliminary data.</text>
</comment>
<gene>
    <name evidence="2" type="ORF">CIAN88_20085</name>
</gene>
<dbReference type="RefSeq" id="WP_044907753.1">
    <property type="nucleotide sequence ID" value="NZ_CP022722.1"/>
</dbReference>